<dbReference type="InterPro" id="IPR049552">
    <property type="entry name" value="PKS_DH_N"/>
</dbReference>
<evidence type="ECO:0000313" key="13">
    <source>
        <dbReference type="EMBL" id="MDX8141338.1"/>
    </source>
</evidence>
<comment type="pathway">
    <text evidence="2">Antibiotic biosynthesis.</text>
</comment>
<dbReference type="Pfam" id="PF22953">
    <property type="entry name" value="SpnB_Rossmann"/>
    <property type="match status" value="1"/>
</dbReference>
<dbReference type="PROSITE" id="PS00012">
    <property type="entry name" value="PHOSPHOPANTETHEINE"/>
    <property type="match status" value="2"/>
</dbReference>
<keyword evidence="6" id="KW-0045">Antibiotic biosynthesis</keyword>
<dbReference type="PROSITE" id="PS52019">
    <property type="entry name" value="PKS_MFAS_DH"/>
    <property type="match status" value="1"/>
</dbReference>
<dbReference type="PROSITE" id="PS50075">
    <property type="entry name" value="CARRIER"/>
    <property type="match status" value="2"/>
</dbReference>
<dbReference type="PANTHER" id="PTHR43775:SF51">
    <property type="entry name" value="INACTIVE PHENOLPHTHIOCEROL SYNTHESIS POLYKETIDE SYNTHASE TYPE I PKS1-RELATED"/>
    <property type="match status" value="1"/>
</dbReference>
<dbReference type="Pfam" id="PF14765">
    <property type="entry name" value="PS-DH"/>
    <property type="match status" value="1"/>
</dbReference>
<dbReference type="InterPro" id="IPR001227">
    <property type="entry name" value="Ac_transferase_dom_sf"/>
</dbReference>
<dbReference type="Pfam" id="PF16197">
    <property type="entry name" value="KAsynt_C_assoc"/>
    <property type="match status" value="2"/>
</dbReference>
<keyword evidence="3" id="KW-0596">Phosphopantetheine</keyword>
<dbReference type="Proteomes" id="UP001285352">
    <property type="component" value="Unassembled WGS sequence"/>
</dbReference>
<dbReference type="InterPro" id="IPR014043">
    <property type="entry name" value="Acyl_transferase_dom"/>
</dbReference>
<evidence type="ECO:0000256" key="1">
    <source>
        <dbReference type="ARBA" id="ARBA00001957"/>
    </source>
</evidence>
<evidence type="ECO:0000256" key="8">
    <source>
        <dbReference type="ARBA" id="ARBA00023315"/>
    </source>
</evidence>
<dbReference type="Gene3D" id="1.10.1200.10">
    <property type="entry name" value="ACP-like"/>
    <property type="match status" value="2"/>
</dbReference>
<dbReference type="Pfam" id="PF08659">
    <property type="entry name" value="KR"/>
    <property type="match status" value="1"/>
</dbReference>
<dbReference type="InterPro" id="IPR013968">
    <property type="entry name" value="PKS_KR"/>
</dbReference>
<dbReference type="InterPro" id="IPR042104">
    <property type="entry name" value="PKS_dehydratase_sf"/>
</dbReference>
<dbReference type="Pfam" id="PF00698">
    <property type="entry name" value="Acyl_transf_1"/>
    <property type="match status" value="2"/>
</dbReference>
<dbReference type="Gene3D" id="3.40.366.10">
    <property type="entry name" value="Malonyl-Coenzyme A Acyl Carrier Protein, domain 2"/>
    <property type="match status" value="2"/>
</dbReference>
<dbReference type="InterPro" id="IPR018201">
    <property type="entry name" value="Ketoacyl_synth_AS"/>
</dbReference>
<dbReference type="InterPro" id="IPR009081">
    <property type="entry name" value="PP-bd_ACP"/>
</dbReference>
<dbReference type="SMART" id="SM00827">
    <property type="entry name" value="PKS_AT"/>
    <property type="match status" value="2"/>
</dbReference>
<comment type="cofactor">
    <cofactor evidence="1">
        <name>pantetheine 4'-phosphate</name>
        <dbReference type="ChEBI" id="CHEBI:47942"/>
    </cofactor>
</comment>
<evidence type="ECO:0000256" key="4">
    <source>
        <dbReference type="ARBA" id="ARBA00022553"/>
    </source>
</evidence>
<dbReference type="PROSITE" id="PS00606">
    <property type="entry name" value="KS3_1"/>
    <property type="match status" value="2"/>
</dbReference>
<dbReference type="InterPro" id="IPR016035">
    <property type="entry name" value="Acyl_Trfase/lysoPLipase"/>
</dbReference>
<dbReference type="InterPro" id="IPR057326">
    <property type="entry name" value="KR_dom"/>
</dbReference>
<keyword evidence="14" id="KW-1185">Reference proteome</keyword>
<dbReference type="SUPFAM" id="SSF53901">
    <property type="entry name" value="Thiolase-like"/>
    <property type="match status" value="2"/>
</dbReference>
<evidence type="ECO:0000259" key="11">
    <source>
        <dbReference type="PROSITE" id="PS52004"/>
    </source>
</evidence>
<dbReference type="InterPro" id="IPR015083">
    <property type="entry name" value="NorB/c/GfsB-D-like_docking"/>
</dbReference>
<evidence type="ECO:0000256" key="2">
    <source>
        <dbReference type="ARBA" id="ARBA00004792"/>
    </source>
</evidence>
<dbReference type="Pfam" id="PF02801">
    <property type="entry name" value="Ketoacyl-synt_C"/>
    <property type="match status" value="2"/>
</dbReference>
<accession>A0ABU4UPC4</accession>
<dbReference type="SUPFAM" id="SSF47336">
    <property type="entry name" value="ACP-like"/>
    <property type="match status" value="2"/>
</dbReference>
<dbReference type="SUPFAM" id="SSF55048">
    <property type="entry name" value="Probable ACP-binding domain of malonyl-CoA ACP transacylase"/>
    <property type="match status" value="2"/>
</dbReference>
<gene>
    <name evidence="13" type="ORF">SK854_04385</name>
</gene>
<evidence type="ECO:0000259" key="12">
    <source>
        <dbReference type="PROSITE" id="PS52019"/>
    </source>
</evidence>
<dbReference type="InterPro" id="IPR020806">
    <property type="entry name" value="PKS_PP-bd"/>
</dbReference>
<dbReference type="InterPro" id="IPR036736">
    <property type="entry name" value="ACP-like_sf"/>
</dbReference>
<dbReference type="SMART" id="SM00823">
    <property type="entry name" value="PKS_PP"/>
    <property type="match status" value="2"/>
</dbReference>
<dbReference type="CDD" id="cd00833">
    <property type="entry name" value="PKS"/>
    <property type="match status" value="2"/>
</dbReference>
<dbReference type="CDD" id="cd08956">
    <property type="entry name" value="KR_3_FAS_SDR_x"/>
    <property type="match status" value="1"/>
</dbReference>
<dbReference type="InterPro" id="IPR016036">
    <property type="entry name" value="Malonyl_transacylase_ACP-bd"/>
</dbReference>
<dbReference type="Pfam" id="PF00109">
    <property type="entry name" value="ketoacyl-synt"/>
    <property type="match status" value="2"/>
</dbReference>
<dbReference type="SMART" id="SM01294">
    <property type="entry name" value="PKS_PP_betabranch"/>
    <property type="match status" value="2"/>
</dbReference>
<keyword evidence="4" id="KW-0597">Phosphoprotein</keyword>
<feature type="domain" description="Carrier" evidence="10">
    <location>
        <begin position="2595"/>
        <end position="2670"/>
    </location>
</feature>
<dbReference type="InterPro" id="IPR050091">
    <property type="entry name" value="PKS_NRPS_Biosynth_Enz"/>
</dbReference>
<organism evidence="13 14">
    <name type="scientific">Lentzea sokolovensis</name>
    <dbReference type="NCBI Taxonomy" id="3095429"/>
    <lineage>
        <taxon>Bacteria</taxon>
        <taxon>Bacillati</taxon>
        <taxon>Actinomycetota</taxon>
        <taxon>Actinomycetes</taxon>
        <taxon>Pseudonocardiales</taxon>
        <taxon>Pseudonocardiaceae</taxon>
        <taxon>Lentzea</taxon>
    </lineage>
</organism>
<name>A0ABU4UPC4_9PSEU</name>
<dbReference type="PANTHER" id="PTHR43775">
    <property type="entry name" value="FATTY ACID SYNTHASE"/>
    <property type="match status" value="1"/>
</dbReference>
<evidence type="ECO:0000256" key="3">
    <source>
        <dbReference type="ARBA" id="ARBA00022450"/>
    </source>
</evidence>
<dbReference type="Pfam" id="PF00550">
    <property type="entry name" value="PP-binding"/>
    <property type="match status" value="2"/>
</dbReference>
<feature type="domain" description="Ketosynthase family 3 (KS3)" evidence="11">
    <location>
        <begin position="1011"/>
        <end position="1435"/>
    </location>
</feature>
<dbReference type="InterPro" id="IPR049900">
    <property type="entry name" value="PKS_mFAS_DH"/>
</dbReference>
<dbReference type="Gene3D" id="3.40.50.720">
    <property type="entry name" value="NAD(P)-binding Rossmann-like Domain"/>
    <property type="match status" value="1"/>
</dbReference>
<dbReference type="SMART" id="SM00825">
    <property type="entry name" value="PKS_KS"/>
    <property type="match status" value="2"/>
</dbReference>
<dbReference type="InterPro" id="IPR020807">
    <property type="entry name" value="PKS_DH"/>
</dbReference>
<feature type="domain" description="Ketosynthase family 3 (KS3)" evidence="11">
    <location>
        <begin position="33"/>
        <end position="457"/>
    </location>
</feature>
<dbReference type="InterPro" id="IPR014030">
    <property type="entry name" value="Ketoacyl_synth_N"/>
</dbReference>
<evidence type="ECO:0000256" key="5">
    <source>
        <dbReference type="ARBA" id="ARBA00022679"/>
    </source>
</evidence>
<dbReference type="InterPro" id="IPR055123">
    <property type="entry name" value="SpnB-like_Rossmann"/>
</dbReference>
<dbReference type="InterPro" id="IPR036291">
    <property type="entry name" value="NAD(P)-bd_dom_sf"/>
</dbReference>
<dbReference type="InterPro" id="IPR049551">
    <property type="entry name" value="PKS_DH_C"/>
</dbReference>
<dbReference type="InterPro" id="IPR032821">
    <property type="entry name" value="PKS_assoc"/>
</dbReference>
<keyword evidence="8" id="KW-0012">Acyltransferase</keyword>
<feature type="active site" description="Proton donor; for dehydratase activity" evidence="9">
    <location>
        <position position="2064"/>
    </location>
</feature>
<dbReference type="Pfam" id="PF08990">
    <property type="entry name" value="Docking"/>
    <property type="match status" value="1"/>
</dbReference>
<evidence type="ECO:0000259" key="10">
    <source>
        <dbReference type="PROSITE" id="PS50075"/>
    </source>
</evidence>
<protein>
    <submittedName>
        <fullName evidence="13">Type I polyketide synthase</fullName>
    </submittedName>
</protein>
<dbReference type="InterPro" id="IPR016039">
    <property type="entry name" value="Thiolase-like"/>
</dbReference>
<evidence type="ECO:0000313" key="14">
    <source>
        <dbReference type="Proteomes" id="UP001285352"/>
    </source>
</evidence>
<dbReference type="InterPro" id="IPR020841">
    <property type="entry name" value="PKS_Beta-ketoAc_synthase_dom"/>
</dbReference>
<feature type="domain" description="Carrier" evidence="10">
    <location>
        <begin position="920"/>
        <end position="995"/>
    </location>
</feature>
<evidence type="ECO:0000256" key="9">
    <source>
        <dbReference type="PROSITE-ProRule" id="PRU01363"/>
    </source>
</evidence>
<dbReference type="Pfam" id="PF21089">
    <property type="entry name" value="PKS_DH_N"/>
    <property type="match status" value="1"/>
</dbReference>
<dbReference type="Gene3D" id="3.30.70.3290">
    <property type="match status" value="2"/>
</dbReference>
<dbReference type="SMART" id="SM00826">
    <property type="entry name" value="PKS_DH"/>
    <property type="match status" value="1"/>
</dbReference>
<evidence type="ECO:0000256" key="6">
    <source>
        <dbReference type="ARBA" id="ARBA00023194"/>
    </source>
</evidence>
<feature type="active site" description="Proton acceptor; for dehydratase activity" evidence="9">
    <location>
        <position position="1901"/>
    </location>
</feature>
<dbReference type="SMART" id="SM00822">
    <property type="entry name" value="PKS_KR"/>
    <property type="match status" value="1"/>
</dbReference>
<reference evidence="13 14" key="1">
    <citation type="submission" date="2023-11" db="EMBL/GenBank/DDBJ databases">
        <title>Lentzea sokolovensis, sp. nov., Lentzea kristufkii, sp. nov., and Lentzea miocenensis, sp. nov., rare actinobacteria from Sokolov Coal Basin, Miocene lacustrine sediment, Czech Republic.</title>
        <authorList>
            <person name="Lara A."/>
            <person name="Kotroba L."/>
            <person name="Nouioui I."/>
            <person name="Neumann-Schaal M."/>
            <person name="Mast Y."/>
            <person name="Chronakova A."/>
        </authorList>
    </citation>
    <scope>NUCLEOTIDE SEQUENCE [LARGE SCALE GENOMIC DNA]</scope>
    <source>
        <strain evidence="13 14">BCCO 10_0061</strain>
    </source>
</reference>
<proteinExistence type="predicted"/>
<feature type="region of interest" description="C-terminal hotdog fold" evidence="9">
    <location>
        <begin position="2003"/>
        <end position="2142"/>
    </location>
</feature>
<keyword evidence="7" id="KW-0511">Multifunctional enzyme</keyword>
<dbReference type="Gene3D" id="3.10.129.110">
    <property type="entry name" value="Polyketide synthase dehydratase"/>
    <property type="match status" value="1"/>
</dbReference>
<dbReference type="SUPFAM" id="SSF51735">
    <property type="entry name" value="NAD(P)-binding Rossmann-fold domains"/>
    <property type="match status" value="2"/>
</dbReference>
<dbReference type="PROSITE" id="PS52004">
    <property type="entry name" value="KS3_2"/>
    <property type="match status" value="2"/>
</dbReference>
<comment type="caution">
    <text evidence="13">The sequence shown here is derived from an EMBL/GenBank/DDBJ whole genome shotgun (WGS) entry which is preliminary data.</text>
</comment>
<dbReference type="InterPro" id="IPR014031">
    <property type="entry name" value="Ketoacyl_synth_C"/>
</dbReference>
<keyword evidence="5" id="KW-0808">Transferase</keyword>
<feature type="domain" description="PKS/mFAS DH" evidence="12">
    <location>
        <begin position="1869"/>
        <end position="2142"/>
    </location>
</feature>
<dbReference type="SUPFAM" id="SSF52151">
    <property type="entry name" value="FabD/lysophospholipase-like"/>
    <property type="match status" value="2"/>
</dbReference>
<dbReference type="InterPro" id="IPR006162">
    <property type="entry name" value="Ppantetheine_attach_site"/>
</dbReference>
<dbReference type="Gene3D" id="3.40.47.10">
    <property type="match status" value="2"/>
</dbReference>
<dbReference type="EMBL" id="JAXAVU010000001">
    <property type="protein sequence ID" value="MDX8141338.1"/>
    <property type="molecule type" value="Genomic_DNA"/>
</dbReference>
<feature type="region of interest" description="N-terminal hotdog fold" evidence="9">
    <location>
        <begin position="1869"/>
        <end position="1991"/>
    </location>
</feature>
<evidence type="ECO:0000256" key="7">
    <source>
        <dbReference type="ARBA" id="ARBA00023268"/>
    </source>
</evidence>
<sequence>MSNEQKLRDYLKQAAKDLREARGRVNELEERDHEPIAIVGMSCRYPGGVTSPAELWQLVAEGADAISDFPDDRGWTADDVYDPDPDVPGKSYVREGGFMSAPADFDPGFFDISPREALAMDPQHRLLLETSWEAFENAGIDPATVRGHRIGVYAGVMYQDYAARLTSVPEIVEGYLGSGNAGSVASGRVAYTFGFEGPAITVDTACSSSLVALHLAVQSLRRGETTMALAGGVTMIVTPAGFIEFSRQRGLAPDGRCKSFAAAADGTAWAEGVGMLLVERLSDAQRLGHPVLAVVRGTAVNQDGASSGLSAPNGPAQQRVIRAALENAGLVPSDVDAVEAHGTGTVLGDPIEAQAVLAAYGQGRERPLLLGSLKSNIGHTQAAAGVGGVIKMVEAMRHGVLPKTLHVDSPSAHVDWEAGAVSLLTEAVDWPSTGHPRRAGVSSFGVSGTNTHVVLEQAPDVEVPAPGEPPAVLPWVLSGRTEAALRAQAVRLADVDADPVSLAAALATTRAAFGERAVVLGDTRDDLVSGLRAIAAGEPAPSVVRDAVAAGDVAFLFTGQGSQRAGMGRELHAAFPLYAKAFDEICAGFDPRVRDLVLDGGADLDRTEFAQPALFAVEVALFRLMESWGVRPEFLLGHSIGEIAAAHVAGVFSLSDAQMLVTARGRLMQALPAGGAMVAVRATEEEVRAELCEGVSIAAVNGPRSVVLSGDADAVAEVAARFGKAKALTTSHAFHSALMDPMLAGFRAAMEKITFTEPRIPLVSNVTGALATPGLVTDPDYWVRHVREAVRFADGVTALHTEGVRTFLELGPDGVLSALAQDCLPDSAAAVAVLRAGRPEVRSAVAALARLHTRGVTPDWAAYFAGSGARRVDLPNYPFQRTRFWLEATGSNSFVEPAAKPEPTRLGARLAGIPAGERIRVLTDLVRGQAAVVLNHETADEVRADRPFKELGFDSLTAVELRTLLATAVGRELPATLVFDHPTPLALAAFLDAELSGVDTSAAVETVQANDEPIAIIGMSCRYPGGVNSPGDLWKLVSTGTDAISMFPDDRGWDVDAVFDPDLSRPGTTYSIEGGFVTGATDFDAGFFGISPREALAMDPQQRLLLEASWEAFEHAGVDPTGLRGAKVGVFAGTSAQDYSSLLATIPAEAEGYVGTGTASSVISGRIAYSLGFEGPALTVDTACSSSLVALHLAAQALRSGECSMALAGGVTVMSTPAGFIEFSRQRGLAPDGRCKSFAAAADGVGWSEGAGMLLVERLSDALRNGHEVLAVVRGSAVNSDGASNGLTAPNGPSQQRVIRQALANASLAPSDVDVVEAHGTGTVLGDPIEAQAVLATYGQGRERPLLLGSLKSNIGHTQAAAGVGGVIKMVEAMRHGVLPKTLHVDAPSPHVDWATGAVELLSEAVDWPRTDHPRRAGVSSFGVSGTNAHVVLEEPPVAAEPRREEPLPVLPFVLSGRDADGLRAQAAKLQAEIGQDLAPVDVAHTLATGRAALEHRAAVIAADRDELQNGLDALAEGRPHRSLVQGTEVSGGVAFLFTGQGSQRAGMGRELYETFPVYAKAFDEVCAHLDPRVREIVFEGAPELDGTEFAQQGIFAVEVALFRLLESWGVRPDLVLGHSVGEIAAAHVAGMLTLDDAATLVTARGRLMQALPEGGVMIAVQASEEDVLPLPEGVALAAVNGPNAVVLSGEEHAVTEIAKKFAKTKRLNTSHAFHSALMEPMLAEFAAALDGLTPAEQVIPFLSTVEGGGGGSVAYWVRQVREGVRFADAVAAAKEQGARTFVELGPDAVLSAMVEDAIPVLRGGHDEVRTAVGALARLHVRGVTPDWAAVFTGRRVGLPTQAFRRDRFWVEPSQAVDVTAAGLAAAEHPLLGAAVELPGTGGCVLTGSLSVRTHPWLADHAVQDTVLLPGTAFVELALRAADEVGCAAIEELTLAAPLVLPPRGAARIQVAVGAADDAGKRPITVHSATGDEESWSLHATGTLTPDEPGPMPGLAVWPPDGATAIDVTGLYDGLQDNGFGYGPAFQGLRAAWSLDGAVFAEVALPDGQRDSAGRFGLHPALLDAALHAVGLGDFVTAKGQGHLPFSWSGVALRTSGPASLRVRLAPVGPDTISLTVADGAGRPVASADSLLLRAISAGGIEARREHHRSLFQVDWAPAATAAVTPATRAVIGDLALAAAVDGAKSYDTLADLPEPTPDLVFLPVNGDDVHRVTTGVLAAVQDWLTRADGRLVVVTRGAEREVTDLAAAAVWGLVRTAQAENPGRFTLLDLDGEPDGAQILAALEGGEPQVLLRGGETLAPRLARVAVQEETPRAWNPDGTVLITGGTGTLGGLLARHLATTGVRHLVLAGRRGQDTPGIADLVAELDVLGAKTSVVACDAADREALKTLLAGIPAEHPLTAVVHTAGVLDDGVLASLTPERFTTVLRPKADAAWHLHELTRDLDLAAFVLFSSAASTLGNAGQANYAAANAFLDALARHRHAQGLPATSLAWGLWEQSSGLLGELTDVDRKRMNRGGFGALATKNALALFDTALSTAQPVLLPMELDIPAMRTRIGSGTVPPLFRGLIRAARRPAAAPSEDALLAGVPAEEREAVLLDLVRTQVAAVLGHASADAVDPERAFSDFGFDSLSAVELRNNLAATTGLRLPATLIFDYPNPVVLTGFLLAELGSGDATEADPALTALAQLEAGLADVRPGETTLTVLRTRLEVLLGSLYPQTGDQGGAVTDGGLDTATDEELFALIDQDFEVH</sequence>